<evidence type="ECO:0000256" key="2">
    <source>
        <dbReference type="SAM" id="MobiDB-lite"/>
    </source>
</evidence>
<dbReference type="SUPFAM" id="SSF57850">
    <property type="entry name" value="RING/U-box"/>
    <property type="match status" value="1"/>
</dbReference>
<dbReference type="InterPro" id="IPR036465">
    <property type="entry name" value="vWFA_dom_sf"/>
</dbReference>
<dbReference type="PROSITE" id="PS50089">
    <property type="entry name" value="ZF_RING_2"/>
    <property type="match status" value="1"/>
</dbReference>
<dbReference type="EMBL" id="CM000882">
    <property type="protein sequence ID" value="KQJ96991.1"/>
    <property type="molecule type" value="Genomic_DNA"/>
</dbReference>
<reference evidence="6" key="3">
    <citation type="submission" date="2018-08" db="UniProtKB">
        <authorList>
            <consortium name="EnsemblPlants"/>
        </authorList>
    </citation>
    <scope>IDENTIFICATION</scope>
    <source>
        <strain evidence="6">cv. Bd21</strain>
    </source>
</reference>
<evidence type="ECO:0000313" key="7">
    <source>
        <dbReference type="Proteomes" id="UP000008810"/>
    </source>
</evidence>
<proteinExistence type="predicted"/>
<gene>
    <name evidence="6" type="primary">LOC100840742</name>
    <name evidence="5" type="ORF">BRADI_3g28160v3</name>
</gene>
<dbReference type="PANTHER" id="PTHR10579">
    <property type="entry name" value="CALCIUM-ACTIVATED CHLORIDE CHANNEL REGULATOR"/>
    <property type="match status" value="1"/>
</dbReference>
<dbReference type="SMART" id="SM00184">
    <property type="entry name" value="RING"/>
    <property type="match status" value="1"/>
</dbReference>
<dbReference type="EnsemblPlants" id="KQJ96991">
    <property type="protein sequence ID" value="KQJ96991"/>
    <property type="gene ID" value="BRADI_3g28160v3"/>
</dbReference>
<evidence type="ECO:0000259" key="3">
    <source>
        <dbReference type="PROSITE" id="PS50089"/>
    </source>
</evidence>
<evidence type="ECO:0000313" key="5">
    <source>
        <dbReference type="EMBL" id="KQJ96991.1"/>
    </source>
</evidence>
<keyword evidence="1" id="KW-0863">Zinc-finger</keyword>
<dbReference type="AlphaFoldDB" id="I1I4I1"/>
<sequence length="669" mass="72930">MALALERAWRSLATKLCFRSPTRNAPGGHATPTAVADEETEEEDCESPVSTWRLSRSGSRSSTNVCAICLGGMRAGKAVFTAECCHKFHFHCISSNVEQGSHVCPICRAVWMEIPLQANAAHGTTKINPLGWPQQERRLISRVNRQYGTLPVFHESQPELGTGRTRPKDTAVGYVEIMVYTEVPAIQKSVTRETFDILIHLKATAATPASWPRAAIDLVAVLDLSGGMAGTKLVLFTRAISFVIQSLGPNNRLCVLTSQHSACRLFPFRKMTASGQQQSLQDIAGCLSTADGGSDIGEALRKAGRATEDRQERNPACGIILLSGSQDNHGGSWRHRDYCYSDSVLGSVRPGSGHHVRIHAFGLVVDHRPKVMAMRAVAEASGGTFSFIGDVGSITDEFARCIGDLRGVVARETCLSIRCVQQGVLLTSIRSGGCASTVDDERRCGSVDVGDLYAGEERDFLVTVHVPAVLGGQDDSALIMPSCTYRRPAATVTMDTELVQVESNPVVVRRPTHLVSSSSVTSLEVERERQRLYAVKDIAAARDAAEQGKFARAVSILEGRRRKVESRAMLWADARTLAFVAELREMEDRVATRRRYEETGRAYILAGLSAHSWQRGADSTDDLTCLTHSYQAPCMLDMSSRSQRLLPEAVEEMNHLPVPGIDSTYFAGP</sequence>
<reference evidence="5 6" key="1">
    <citation type="journal article" date="2010" name="Nature">
        <title>Genome sequencing and analysis of the model grass Brachypodium distachyon.</title>
        <authorList>
            <consortium name="International Brachypodium Initiative"/>
        </authorList>
    </citation>
    <scope>NUCLEOTIDE SEQUENCE [LARGE SCALE GENOMIC DNA]</scope>
    <source>
        <strain evidence="5 6">Bd21</strain>
    </source>
</reference>
<dbReference type="eggNOG" id="ENOG502RXR2">
    <property type="taxonomic scope" value="Eukaryota"/>
</dbReference>
<dbReference type="Pfam" id="PF13639">
    <property type="entry name" value="zf-RING_2"/>
    <property type="match status" value="1"/>
</dbReference>
<feature type="compositionally biased region" description="Acidic residues" evidence="2">
    <location>
        <begin position="36"/>
        <end position="46"/>
    </location>
</feature>
<dbReference type="InterPro" id="IPR001841">
    <property type="entry name" value="Znf_RING"/>
</dbReference>
<protein>
    <recommendedName>
        <fullName evidence="8">RING-type domain-containing protein</fullName>
    </recommendedName>
</protein>
<dbReference type="Pfam" id="PF13768">
    <property type="entry name" value="VWA_3"/>
    <property type="match status" value="1"/>
</dbReference>
<dbReference type="SUPFAM" id="SSF53300">
    <property type="entry name" value="vWA-like"/>
    <property type="match status" value="1"/>
</dbReference>
<feature type="domain" description="RING-type" evidence="3">
    <location>
        <begin position="66"/>
        <end position="108"/>
    </location>
</feature>
<feature type="domain" description="VWFA" evidence="4">
    <location>
        <begin position="217"/>
        <end position="402"/>
    </location>
</feature>
<dbReference type="KEGG" id="bdi:100840742"/>
<dbReference type="GO" id="GO:0008270">
    <property type="term" value="F:zinc ion binding"/>
    <property type="evidence" value="ECO:0007669"/>
    <property type="project" value="UniProtKB-KW"/>
</dbReference>
<dbReference type="Gene3D" id="3.30.40.10">
    <property type="entry name" value="Zinc/RING finger domain, C3HC4 (zinc finger)"/>
    <property type="match status" value="1"/>
</dbReference>
<dbReference type="Gene3D" id="3.40.50.410">
    <property type="entry name" value="von Willebrand factor, type A domain"/>
    <property type="match status" value="1"/>
</dbReference>
<dbReference type="Gramene" id="KQJ96991">
    <property type="protein sequence ID" value="KQJ96991"/>
    <property type="gene ID" value="BRADI_3g28160v3"/>
</dbReference>
<feature type="region of interest" description="Disordered" evidence="2">
    <location>
        <begin position="23"/>
        <end position="57"/>
    </location>
</feature>
<evidence type="ECO:0000313" key="6">
    <source>
        <dbReference type="EnsemblPlants" id="KQJ96991"/>
    </source>
</evidence>
<dbReference type="SMART" id="SM00327">
    <property type="entry name" value="VWA"/>
    <property type="match status" value="1"/>
</dbReference>
<dbReference type="HOGENOM" id="CLU_006228_2_0_1"/>
<evidence type="ECO:0008006" key="8">
    <source>
        <dbReference type="Google" id="ProtNLM"/>
    </source>
</evidence>
<dbReference type="InterPro" id="IPR051266">
    <property type="entry name" value="CLCR"/>
</dbReference>
<evidence type="ECO:0000259" key="4">
    <source>
        <dbReference type="PROSITE" id="PS50234"/>
    </source>
</evidence>
<keyword evidence="7" id="KW-1185">Reference proteome</keyword>
<dbReference type="STRING" id="15368.I1I4I1"/>
<reference evidence="5" key="2">
    <citation type="submission" date="2017-06" db="EMBL/GenBank/DDBJ databases">
        <title>WGS assembly of Brachypodium distachyon.</title>
        <authorList>
            <consortium name="The International Brachypodium Initiative"/>
            <person name="Lucas S."/>
            <person name="Harmon-Smith M."/>
            <person name="Lail K."/>
            <person name="Tice H."/>
            <person name="Grimwood J."/>
            <person name="Bruce D."/>
            <person name="Barry K."/>
            <person name="Shu S."/>
            <person name="Lindquist E."/>
            <person name="Wang M."/>
            <person name="Pitluck S."/>
            <person name="Vogel J.P."/>
            <person name="Garvin D.F."/>
            <person name="Mockler T.C."/>
            <person name="Schmutz J."/>
            <person name="Rokhsar D."/>
            <person name="Bevan M.W."/>
        </authorList>
    </citation>
    <scope>NUCLEOTIDE SEQUENCE</scope>
    <source>
        <strain evidence="5">Bd21</strain>
    </source>
</reference>
<accession>I1I4I1</accession>
<dbReference type="Pfam" id="PF14624">
    <property type="entry name" value="Vwaint"/>
    <property type="match status" value="1"/>
</dbReference>
<organism evidence="6">
    <name type="scientific">Brachypodium distachyon</name>
    <name type="common">Purple false brome</name>
    <name type="synonym">Trachynia distachya</name>
    <dbReference type="NCBI Taxonomy" id="15368"/>
    <lineage>
        <taxon>Eukaryota</taxon>
        <taxon>Viridiplantae</taxon>
        <taxon>Streptophyta</taxon>
        <taxon>Embryophyta</taxon>
        <taxon>Tracheophyta</taxon>
        <taxon>Spermatophyta</taxon>
        <taxon>Magnoliopsida</taxon>
        <taxon>Liliopsida</taxon>
        <taxon>Poales</taxon>
        <taxon>Poaceae</taxon>
        <taxon>BOP clade</taxon>
        <taxon>Pooideae</taxon>
        <taxon>Stipodae</taxon>
        <taxon>Brachypodieae</taxon>
        <taxon>Brachypodium</taxon>
    </lineage>
</organism>
<keyword evidence="1" id="KW-0479">Metal-binding</keyword>
<evidence type="ECO:0000256" key="1">
    <source>
        <dbReference type="PROSITE-ProRule" id="PRU00175"/>
    </source>
</evidence>
<name>I1I4I1_BRADI</name>
<dbReference type="PANTHER" id="PTHR10579:SF114">
    <property type="entry name" value="ZINC FINGER (C3HC4-TYPE RING FINGER) FAMILY PROTEIN"/>
    <property type="match status" value="1"/>
</dbReference>
<dbReference type="GeneID" id="100840742"/>
<dbReference type="PROSITE" id="PS50234">
    <property type="entry name" value="VWFA"/>
    <property type="match status" value="1"/>
</dbReference>
<dbReference type="InterPro" id="IPR002035">
    <property type="entry name" value="VWF_A"/>
</dbReference>
<dbReference type="RefSeq" id="XP_014755996.1">
    <property type="nucleotide sequence ID" value="XM_014900510.2"/>
</dbReference>
<dbReference type="Proteomes" id="UP000008810">
    <property type="component" value="Chromosome 3"/>
</dbReference>
<dbReference type="OrthoDB" id="687730at2759"/>
<dbReference type="InterPro" id="IPR013083">
    <property type="entry name" value="Znf_RING/FYVE/PHD"/>
</dbReference>
<keyword evidence="1" id="KW-0862">Zinc</keyword>
<dbReference type="OMA" id="MAWNAVE"/>
<dbReference type="InterPro" id="IPR032838">
    <property type="entry name" value="Vwaint_dom"/>
</dbReference>